<feature type="transmembrane region" description="Helical" evidence="1">
    <location>
        <begin position="63"/>
        <end position="80"/>
    </location>
</feature>
<name>A0A345P4I2_9GAMM</name>
<dbReference type="AlphaFoldDB" id="A0A345P4I2"/>
<accession>A0A345P4I2</accession>
<gene>
    <name evidence="2" type="ORF">HYN46_04595</name>
</gene>
<dbReference type="KEGG" id="mbah:HYN46_04595"/>
<reference evidence="2 3" key="1">
    <citation type="submission" date="2018-07" db="EMBL/GenBank/DDBJ databases">
        <title>Genome sequencing of Moraxellaceae gen. HYN0046.</title>
        <authorList>
            <person name="Kim M."/>
            <person name="Yi H."/>
        </authorList>
    </citation>
    <scope>NUCLEOTIDE SEQUENCE [LARGE SCALE GENOMIC DNA]</scope>
    <source>
        <strain evidence="2 3">HYN0046</strain>
    </source>
</reference>
<evidence type="ECO:0000313" key="2">
    <source>
        <dbReference type="EMBL" id="AXI02191.1"/>
    </source>
</evidence>
<proteinExistence type="predicted"/>
<feature type="transmembrane region" description="Helical" evidence="1">
    <location>
        <begin position="86"/>
        <end position="107"/>
    </location>
</feature>
<evidence type="ECO:0000256" key="1">
    <source>
        <dbReference type="SAM" id="Phobius"/>
    </source>
</evidence>
<sequence length="109" mass="12336">MMLWSFILAFVAWTMLCAAMSRPYNELFSQTRIKPHPLVLRIIGWLLLVASLSCSVTKWGGSVGFAAWWILLAVSAFSFITMRSYWPSRILTVAGTILVLGSFYSYFSL</sequence>
<dbReference type="RefSeq" id="WP_114898301.1">
    <property type="nucleotide sequence ID" value="NZ_CP031222.1"/>
</dbReference>
<keyword evidence="1" id="KW-0812">Transmembrane</keyword>
<keyword evidence="3" id="KW-1185">Reference proteome</keyword>
<dbReference type="OrthoDB" id="6708927at2"/>
<feature type="transmembrane region" description="Helical" evidence="1">
    <location>
        <begin position="38"/>
        <end position="56"/>
    </location>
</feature>
<organism evidence="2 3">
    <name type="scientific">Aquirhabdus parva</name>
    <dbReference type="NCBI Taxonomy" id="2283318"/>
    <lineage>
        <taxon>Bacteria</taxon>
        <taxon>Pseudomonadati</taxon>
        <taxon>Pseudomonadota</taxon>
        <taxon>Gammaproteobacteria</taxon>
        <taxon>Moraxellales</taxon>
        <taxon>Moraxellaceae</taxon>
        <taxon>Aquirhabdus</taxon>
    </lineage>
</organism>
<dbReference type="Proteomes" id="UP000253940">
    <property type="component" value="Chromosome"/>
</dbReference>
<protein>
    <submittedName>
        <fullName evidence="2">DUF3325 domain-containing protein</fullName>
    </submittedName>
</protein>
<keyword evidence="1" id="KW-0472">Membrane</keyword>
<dbReference type="EMBL" id="CP031222">
    <property type="protein sequence ID" value="AXI02191.1"/>
    <property type="molecule type" value="Genomic_DNA"/>
</dbReference>
<dbReference type="InterPro" id="IPR021762">
    <property type="entry name" value="DUF3325"/>
</dbReference>
<dbReference type="Pfam" id="PF11804">
    <property type="entry name" value="DUF3325"/>
    <property type="match status" value="1"/>
</dbReference>
<keyword evidence="1" id="KW-1133">Transmembrane helix</keyword>
<evidence type="ECO:0000313" key="3">
    <source>
        <dbReference type="Proteomes" id="UP000253940"/>
    </source>
</evidence>